<name>A0A0E9XVY7_ANGAN</name>
<accession>A0A0E9XVY7</accession>
<proteinExistence type="predicted"/>
<evidence type="ECO:0000313" key="1">
    <source>
        <dbReference type="EMBL" id="JAI06883.1"/>
    </source>
</evidence>
<reference evidence="1" key="1">
    <citation type="submission" date="2014-11" db="EMBL/GenBank/DDBJ databases">
        <authorList>
            <person name="Amaro Gonzalez C."/>
        </authorList>
    </citation>
    <scope>NUCLEOTIDE SEQUENCE</scope>
</reference>
<dbReference type="EMBL" id="GBXM01001695">
    <property type="protein sequence ID" value="JAI06883.1"/>
    <property type="molecule type" value="Transcribed_RNA"/>
</dbReference>
<dbReference type="AlphaFoldDB" id="A0A0E9XVY7"/>
<sequence length="98" mass="10954">MVIRFSTPPESFLQQGFVCPEPGTLIFRVTQSNPVRVLSCVFGDELLLLFTLYNHQVSTLLKAETVTFVPVLHFRREVVTLGVGLFPALWAGFAHSAF</sequence>
<organism evidence="1">
    <name type="scientific">Anguilla anguilla</name>
    <name type="common">European freshwater eel</name>
    <name type="synonym">Muraena anguilla</name>
    <dbReference type="NCBI Taxonomy" id="7936"/>
    <lineage>
        <taxon>Eukaryota</taxon>
        <taxon>Metazoa</taxon>
        <taxon>Chordata</taxon>
        <taxon>Craniata</taxon>
        <taxon>Vertebrata</taxon>
        <taxon>Euteleostomi</taxon>
        <taxon>Actinopterygii</taxon>
        <taxon>Neopterygii</taxon>
        <taxon>Teleostei</taxon>
        <taxon>Anguilliformes</taxon>
        <taxon>Anguillidae</taxon>
        <taxon>Anguilla</taxon>
    </lineage>
</organism>
<protein>
    <submittedName>
        <fullName evidence="1">Uncharacterized protein</fullName>
    </submittedName>
</protein>
<reference evidence="1" key="2">
    <citation type="journal article" date="2015" name="Fish Shellfish Immunol.">
        <title>Early steps in the European eel (Anguilla anguilla)-Vibrio vulnificus interaction in the gills: Role of the RtxA13 toxin.</title>
        <authorList>
            <person name="Callol A."/>
            <person name="Pajuelo D."/>
            <person name="Ebbesson L."/>
            <person name="Teles M."/>
            <person name="MacKenzie S."/>
            <person name="Amaro C."/>
        </authorList>
    </citation>
    <scope>NUCLEOTIDE SEQUENCE</scope>
</reference>